<comment type="caution">
    <text evidence="1">The sequence shown here is derived from an EMBL/GenBank/DDBJ whole genome shotgun (WGS) entry which is preliminary data.</text>
</comment>
<dbReference type="PANTHER" id="PTHR41339">
    <property type="entry name" value="LIPL48"/>
    <property type="match status" value="1"/>
</dbReference>
<keyword evidence="2" id="KW-1185">Reference proteome</keyword>
<evidence type="ECO:0000313" key="1">
    <source>
        <dbReference type="EMBL" id="RKE95366.1"/>
    </source>
</evidence>
<dbReference type="AlphaFoldDB" id="A0A420DM50"/>
<proteinExistence type="predicted"/>
<organism evidence="1 2">
    <name type="scientific">Ichthyenterobacterium magnum</name>
    <dbReference type="NCBI Taxonomy" id="1230530"/>
    <lineage>
        <taxon>Bacteria</taxon>
        <taxon>Pseudomonadati</taxon>
        <taxon>Bacteroidota</taxon>
        <taxon>Flavobacteriia</taxon>
        <taxon>Flavobacteriales</taxon>
        <taxon>Flavobacteriaceae</taxon>
        <taxon>Ichthyenterobacterium</taxon>
    </lineage>
</organism>
<protein>
    <recommendedName>
        <fullName evidence="3">Parallel beta helix pectate lyase-like protein</fullName>
    </recommendedName>
</protein>
<gene>
    <name evidence="1" type="ORF">BXY80_1553</name>
</gene>
<dbReference type="PANTHER" id="PTHR41339:SF1">
    <property type="entry name" value="SECRETED PROTEIN"/>
    <property type="match status" value="1"/>
</dbReference>
<evidence type="ECO:0008006" key="3">
    <source>
        <dbReference type="Google" id="ProtNLM"/>
    </source>
</evidence>
<name>A0A420DM50_9FLAO</name>
<sequence length="441" mass="49114">MNLTTMKKITQIALFFLLVYGNIFAQQEKGITGYNNWLNPWTNFKPNKVEYSKPTQILSGNINKDTKLYKRDVYLLLGDVFVTDSTTLTIEPGTVIIGDFKTKGSLTISNGSKIIADGLHTDPIIFTSSRSIKKPGDWGGLFILGNAPTNKFGNESSLNYGLIPSAAKNISYGGDNPESYSGVLRYVRIEYAGKRTRDYGYFNGLTLAGVGQQTIIENIMVSYCEGNSFNILGGDVILDKLVSYKSNINDYKFNYGAQCQITNSLAIKSPYSSGADISRCINVSSFELKEEADFSKKQTDVFAENLTLINISNDLKYDIKVGLVNEAIYVGEDTSFSIDKSVISGFNPAVILDDKIRINSESLEKIKFTRTYFNNCNGNIFRNGFSNNDDLENWYGSSAFNNVYSKGPDDETFIDSNNPKQPDFRLRINRIIATNDVSDDD</sequence>
<accession>A0A420DM50</accession>
<evidence type="ECO:0000313" key="2">
    <source>
        <dbReference type="Proteomes" id="UP000284892"/>
    </source>
</evidence>
<dbReference type="Proteomes" id="UP000284892">
    <property type="component" value="Unassembled WGS sequence"/>
</dbReference>
<reference evidence="1 2" key="1">
    <citation type="submission" date="2018-09" db="EMBL/GenBank/DDBJ databases">
        <title>Genomic Encyclopedia of Archaeal and Bacterial Type Strains, Phase II (KMG-II): from individual species to whole genera.</title>
        <authorList>
            <person name="Goeker M."/>
        </authorList>
    </citation>
    <scope>NUCLEOTIDE SEQUENCE [LARGE SCALE GENOMIC DNA]</scope>
    <source>
        <strain evidence="1 2">DSM 26283</strain>
    </source>
</reference>
<dbReference type="EMBL" id="RAQJ01000002">
    <property type="protein sequence ID" value="RKE95366.1"/>
    <property type="molecule type" value="Genomic_DNA"/>
</dbReference>